<dbReference type="Proteomes" id="UP000024900">
    <property type="component" value="Unassembled WGS sequence"/>
</dbReference>
<gene>
    <name evidence="1" type="ORF">BJA5080_05020</name>
</gene>
<dbReference type="InterPro" id="IPR036397">
    <property type="entry name" value="RNaseH_sf"/>
</dbReference>
<dbReference type="Gene3D" id="3.30.420.10">
    <property type="entry name" value="Ribonuclease H-like superfamily/Ribonuclease H"/>
    <property type="match status" value="1"/>
</dbReference>
<sequence length="97" mass="11124">MAEALAKSSDHRVLRRLVRREAFTPSDEQVTKTGILIDVETTGLDQHEDEVIELGMVKFDYVPRKSRGTRGARPLGVFDENSSAVTYRTRRCRDRMQ</sequence>
<evidence type="ECO:0008006" key="3">
    <source>
        <dbReference type="Google" id="ProtNLM"/>
    </source>
</evidence>
<dbReference type="SUPFAM" id="SSF53098">
    <property type="entry name" value="Ribonuclease H-like"/>
    <property type="match status" value="1"/>
</dbReference>
<dbReference type="AlphaFoldDB" id="A0A837CIX8"/>
<reference evidence="1 2" key="1">
    <citation type="journal article" date="2014" name="BMC Genomics">
        <title>Comparative genomics of Bradyrhizobium japonicum CPAC 15 and Bradyrhizobium diazoefficiens CPAC 7: elite model strains for understanding symbiotic performance with soybean.</title>
        <authorList>
            <person name="Siqueira A.F."/>
            <person name="Ormeno-Orrillo E."/>
            <person name="Souza R.C."/>
            <person name="Rodrigues E.P."/>
            <person name="Almeida L.G."/>
            <person name="Barcellos F.G."/>
            <person name="Batista J.S."/>
            <person name="Nakatami A.S."/>
            <person name="Martinez-Romero E."/>
            <person name="Vasconcelos A.T."/>
            <person name="Hungria M."/>
        </authorList>
    </citation>
    <scope>NUCLEOTIDE SEQUENCE [LARGE SCALE GENOMIC DNA]</scope>
    <source>
        <strain evidence="1 2">SEMIA 5080</strain>
    </source>
</reference>
<name>A0A837CIX8_9BRAD</name>
<dbReference type="GO" id="GO:0003676">
    <property type="term" value="F:nucleic acid binding"/>
    <property type="evidence" value="ECO:0007669"/>
    <property type="project" value="InterPro"/>
</dbReference>
<proteinExistence type="predicted"/>
<organism evidence="1 2">
    <name type="scientific">Bradyrhizobium diazoefficiens SEMIA 5080</name>
    <dbReference type="NCBI Taxonomy" id="754504"/>
    <lineage>
        <taxon>Bacteria</taxon>
        <taxon>Pseudomonadati</taxon>
        <taxon>Pseudomonadota</taxon>
        <taxon>Alphaproteobacteria</taxon>
        <taxon>Hyphomicrobiales</taxon>
        <taxon>Nitrobacteraceae</taxon>
        <taxon>Bradyrhizobium</taxon>
    </lineage>
</organism>
<dbReference type="EMBL" id="ADOU02000004">
    <property type="protein sequence ID" value="KGJ69219.1"/>
    <property type="molecule type" value="Genomic_DNA"/>
</dbReference>
<dbReference type="InterPro" id="IPR012337">
    <property type="entry name" value="RNaseH-like_sf"/>
</dbReference>
<evidence type="ECO:0000313" key="1">
    <source>
        <dbReference type="EMBL" id="KGJ69219.1"/>
    </source>
</evidence>
<accession>A0A837CIX8</accession>
<comment type="caution">
    <text evidence="1">The sequence shown here is derived from an EMBL/GenBank/DDBJ whole genome shotgun (WGS) entry which is preliminary data.</text>
</comment>
<protein>
    <recommendedName>
        <fullName evidence="3">DNA polymerase III subunit epsilon</fullName>
    </recommendedName>
</protein>
<evidence type="ECO:0000313" key="2">
    <source>
        <dbReference type="Proteomes" id="UP000024900"/>
    </source>
</evidence>